<sequence length="88" mass="10475">MWQETQAITSISYHTMDCITLKSYYHYRLRAITFYKSVTRSDLQNTKGYDQAIHRYCLDIRYVTVYLNTYGTLKELEMKNTPELSGKT</sequence>
<gene>
    <name evidence="1" type="ORF">GLOINDRAFT_31055</name>
</gene>
<dbReference type="AlphaFoldDB" id="U9TRS8"/>
<organism evidence="1">
    <name type="scientific">Rhizophagus irregularis (strain DAOM 181602 / DAOM 197198 / MUCL 43194)</name>
    <name type="common">Arbuscular mycorrhizal fungus</name>
    <name type="synonym">Glomus intraradices</name>
    <dbReference type="NCBI Taxonomy" id="747089"/>
    <lineage>
        <taxon>Eukaryota</taxon>
        <taxon>Fungi</taxon>
        <taxon>Fungi incertae sedis</taxon>
        <taxon>Mucoromycota</taxon>
        <taxon>Glomeromycotina</taxon>
        <taxon>Glomeromycetes</taxon>
        <taxon>Glomerales</taxon>
        <taxon>Glomeraceae</taxon>
        <taxon>Rhizophagus</taxon>
    </lineage>
</organism>
<accession>U9TRS8</accession>
<dbReference type="EMBL" id="KI288588">
    <property type="protein sequence ID" value="ESA08998.1"/>
    <property type="molecule type" value="Genomic_DNA"/>
</dbReference>
<evidence type="ECO:0000313" key="1">
    <source>
        <dbReference type="EMBL" id="ESA08998.1"/>
    </source>
</evidence>
<dbReference type="HOGENOM" id="CLU_2470228_0_0_1"/>
<reference evidence="1" key="1">
    <citation type="submission" date="2013-07" db="EMBL/GenBank/DDBJ databases">
        <title>The genome of an arbuscular mycorrhizal fungus provides insights into the evolution of the oldest plant symbiosis.</title>
        <authorList>
            <consortium name="DOE Joint Genome Institute"/>
            <person name="Tisserant E."/>
            <person name="Malbreil M."/>
            <person name="Kuo A."/>
            <person name="Kohler A."/>
            <person name="Symeonidi A."/>
            <person name="Balestrini R."/>
            <person name="Charron P."/>
            <person name="Duensing N."/>
            <person name="Frei-dit-Frey N."/>
            <person name="Gianinazzi-Pearson V."/>
            <person name="Gilbert B."/>
            <person name="Handa Y."/>
            <person name="Hijri M."/>
            <person name="Kaul R."/>
            <person name="Kawaguchi M."/>
            <person name="Krajinski F."/>
            <person name="Lammers P."/>
            <person name="Lapierre D."/>
            <person name="Masclaux F.G."/>
            <person name="Murat C."/>
            <person name="Morin E."/>
            <person name="Ndikumana S."/>
            <person name="Pagni M."/>
            <person name="Petitpierre D."/>
            <person name="Requena N."/>
            <person name="Rosikiewicz P."/>
            <person name="Riley R."/>
            <person name="Saito K."/>
            <person name="San Clemente H."/>
            <person name="Shapiro H."/>
            <person name="van Tuinen D."/>
            <person name="Becard G."/>
            <person name="Bonfante P."/>
            <person name="Paszkowski U."/>
            <person name="Shachar-Hill Y."/>
            <person name="Young J.P."/>
            <person name="Sanders I.R."/>
            <person name="Henrissat B."/>
            <person name="Rensing S.A."/>
            <person name="Grigoriev I.V."/>
            <person name="Corradi N."/>
            <person name="Roux C."/>
            <person name="Martin F."/>
        </authorList>
    </citation>
    <scope>NUCLEOTIDE SEQUENCE</scope>
    <source>
        <strain evidence="1">DAOM 197198</strain>
    </source>
</reference>
<proteinExistence type="predicted"/>
<name>U9TRS8_RHIID</name>
<protein>
    <submittedName>
        <fullName evidence="1">Uncharacterized protein</fullName>
    </submittedName>
</protein>